<evidence type="ECO:0000256" key="2">
    <source>
        <dbReference type="RuleBase" id="RU000363"/>
    </source>
</evidence>
<organism evidence="3 4">
    <name type="scientific">Dimorphilus gyrociliatus</name>
    <dbReference type="NCBI Taxonomy" id="2664684"/>
    <lineage>
        <taxon>Eukaryota</taxon>
        <taxon>Metazoa</taxon>
        <taxon>Spiralia</taxon>
        <taxon>Lophotrochozoa</taxon>
        <taxon>Annelida</taxon>
        <taxon>Polychaeta</taxon>
        <taxon>Polychaeta incertae sedis</taxon>
        <taxon>Dinophilidae</taxon>
        <taxon>Dimorphilus</taxon>
    </lineage>
</organism>
<accession>A0A7I8VQL7</accession>
<dbReference type="PRINTS" id="PR00081">
    <property type="entry name" value="GDHRDH"/>
</dbReference>
<sequence length="330" mass="36525">MQVTKKWRKIIIIIVTHTAIHSSFSRITDHAMCQSTRSLEGKTVIVTGGNSGVGKGCCTDFIRRGARVILACRNRERGNDAKSDIERDTGIHGNLIVMILDLSSMKSVREFAEEFKEKESRLDILLNNAGVPRASERYSVDGFEGIMATNHIGHFLLTYLLIDMLKSSAPSRVVNVSSSGHFACNDMMFENFHDRGCCSSNGFVLYSRSKAANVLFTNELAKRFSKHGVTAYSAHPGFVMSNFTSGYSGCKDCTTILLTKCIGGADKSYTKTVEQGAQTPIHCCVAEGIENESGSYYHECKVHVKSKFCTDEKNSLRLWDLTNELVGAQW</sequence>
<dbReference type="AlphaFoldDB" id="A0A7I8VQL7"/>
<dbReference type="PANTHER" id="PTHR43157:SF31">
    <property type="entry name" value="PHOSPHATIDYLINOSITOL-GLYCAN BIOSYNTHESIS CLASS F PROTEIN"/>
    <property type="match status" value="1"/>
</dbReference>
<dbReference type="OrthoDB" id="191139at2759"/>
<evidence type="ECO:0000256" key="1">
    <source>
        <dbReference type="ARBA" id="ARBA00023002"/>
    </source>
</evidence>
<name>A0A7I8VQL7_9ANNE</name>
<evidence type="ECO:0000313" key="4">
    <source>
        <dbReference type="Proteomes" id="UP000549394"/>
    </source>
</evidence>
<dbReference type="Pfam" id="PF00106">
    <property type="entry name" value="adh_short"/>
    <property type="match status" value="1"/>
</dbReference>
<dbReference type="InterPro" id="IPR036291">
    <property type="entry name" value="NAD(P)-bd_dom_sf"/>
</dbReference>
<dbReference type="InterPro" id="IPR002347">
    <property type="entry name" value="SDR_fam"/>
</dbReference>
<protein>
    <submittedName>
        <fullName evidence="3">DgyrCDS6776</fullName>
    </submittedName>
</protein>
<keyword evidence="1" id="KW-0560">Oxidoreductase</keyword>
<dbReference type="SUPFAM" id="SSF51735">
    <property type="entry name" value="NAD(P)-binding Rossmann-fold domains"/>
    <property type="match status" value="1"/>
</dbReference>
<dbReference type="EMBL" id="CAJFCJ010000007">
    <property type="protein sequence ID" value="CAD5118035.1"/>
    <property type="molecule type" value="Genomic_DNA"/>
</dbReference>
<dbReference type="PRINTS" id="PR00080">
    <property type="entry name" value="SDRFAMILY"/>
</dbReference>
<comment type="similarity">
    <text evidence="2">Belongs to the short-chain dehydrogenases/reductases (SDR) family.</text>
</comment>
<comment type="caution">
    <text evidence="3">The sequence shown here is derived from an EMBL/GenBank/DDBJ whole genome shotgun (WGS) entry which is preliminary data.</text>
</comment>
<dbReference type="Gene3D" id="3.40.50.720">
    <property type="entry name" value="NAD(P)-binding Rossmann-like Domain"/>
    <property type="match status" value="1"/>
</dbReference>
<evidence type="ECO:0000313" key="3">
    <source>
        <dbReference type="EMBL" id="CAD5118035.1"/>
    </source>
</evidence>
<dbReference type="PANTHER" id="PTHR43157">
    <property type="entry name" value="PHOSPHATIDYLINOSITOL-GLYCAN BIOSYNTHESIS CLASS F PROTEIN-RELATED"/>
    <property type="match status" value="1"/>
</dbReference>
<reference evidence="3 4" key="1">
    <citation type="submission" date="2020-08" db="EMBL/GenBank/DDBJ databases">
        <authorList>
            <person name="Hejnol A."/>
        </authorList>
    </citation>
    <scope>NUCLEOTIDE SEQUENCE [LARGE SCALE GENOMIC DNA]</scope>
</reference>
<dbReference type="CDD" id="cd05327">
    <property type="entry name" value="retinol-DH_like_SDR_c_like"/>
    <property type="match status" value="1"/>
</dbReference>
<gene>
    <name evidence="3" type="ORF">DGYR_LOCUS6476</name>
</gene>
<proteinExistence type="inferred from homology"/>
<dbReference type="GO" id="GO:0016491">
    <property type="term" value="F:oxidoreductase activity"/>
    <property type="evidence" value="ECO:0007669"/>
    <property type="project" value="UniProtKB-KW"/>
</dbReference>
<dbReference type="Proteomes" id="UP000549394">
    <property type="component" value="Unassembled WGS sequence"/>
</dbReference>
<keyword evidence="4" id="KW-1185">Reference proteome</keyword>